<dbReference type="OrthoDB" id="630188at2759"/>
<feature type="compositionally biased region" description="Low complexity" evidence="1">
    <location>
        <begin position="204"/>
        <end position="214"/>
    </location>
</feature>
<name>A0A395HUC4_ASPHC</name>
<dbReference type="GeneID" id="37199910"/>
<feature type="compositionally biased region" description="Low complexity" evidence="1">
    <location>
        <begin position="266"/>
        <end position="282"/>
    </location>
</feature>
<evidence type="ECO:0000256" key="1">
    <source>
        <dbReference type="SAM" id="MobiDB-lite"/>
    </source>
</evidence>
<dbReference type="InterPro" id="IPR051693">
    <property type="entry name" value="UPF0046_metallophosphoest"/>
</dbReference>
<evidence type="ECO:0000313" key="2">
    <source>
        <dbReference type="EMBL" id="RAL09814.1"/>
    </source>
</evidence>
<organism evidence="2 3">
    <name type="scientific">Aspergillus homomorphus (strain CBS 101889)</name>
    <dbReference type="NCBI Taxonomy" id="1450537"/>
    <lineage>
        <taxon>Eukaryota</taxon>
        <taxon>Fungi</taxon>
        <taxon>Dikarya</taxon>
        <taxon>Ascomycota</taxon>
        <taxon>Pezizomycotina</taxon>
        <taxon>Eurotiomycetes</taxon>
        <taxon>Eurotiomycetidae</taxon>
        <taxon>Eurotiales</taxon>
        <taxon>Aspergillaceae</taxon>
        <taxon>Aspergillus</taxon>
        <taxon>Aspergillus subgen. Circumdati</taxon>
    </lineage>
</organism>
<feature type="compositionally biased region" description="Polar residues" evidence="1">
    <location>
        <begin position="114"/>
        <end position="123"/>
    </location>
</feature>
<dbReference type="Proteomes" id="UP000248961">
    <property type="component" value="Unassembled WGS sequence"/>
</dbReference>
<feature type="compositionally biased region" description="Low complexity" evidence="1">
    <location>
        <begin position="240"/>
        <end position="252"/>
    </location>
</feature>
<keyword evidence="3" id="KW-1185">Reference proteome</keyword>
<accession>A0A395HUC4</accession>
<reference evidence="2 3" key="1">
    <citation type="submission" date="2018-02" db="EMBL/GenBank/DDBJ databases">
        <title>The genomes of Aspergillus section Nigri reveals drivers in fungal speciation.</title>
        <authorList>
            <consortium name="DOE Joint Genome Institute"/>
            <person name="Vesth T.C."/>
            <person name="Nybo J."/>
            <person name="Theobald S."/>
            <person name="Brandl J."/>
            <person name="Frisvad J.C."/>
            <person name="Nielsen K.F."/>
            <person name="Lyhne E.K."/>
            <person name="Kogle M.E."/>
            <person name="Kuo A."/>
            <person name="Riley R."/>
            <person name="Clum A."/>
            <person name="Nolan M."/>
            <person name="Lipzen A."/>
            <person name="Salamov A."/>
            <person name="Henrissat B."/>
            <person name="Wiebenga A."/>
            <person name="De vries R.P."/>
            <person name="Grigoriev I.V."/>
            <person name="Mortensen U.H."/>
            <person name="Andersen M.R."/>
            <person name="Baker S.E."/>
        </authorList>
    </citation>
    <scope>NUCLEOTIDE SEQUENCE [LARGE SCALE GENOMIC DNA]</scope>
    <source>
        <strain evidence="2 3">CBS 101889</strain>
    </source>
</reference>
<sequence>MKPKSRTQPTQKTTLLLLSDTHSLTPLPRPESDQDTSFLAPLPESEILIHAGDLTKVSRRHEHLTTLAWLKSHPARLKLVIPGNHDITFDEPYYHELGHHRHRNRTDHTAPSAMASSAGNISSGKEEPGVLEDPAEIRGLYTSPEAYDAGVRLLGEGVHSFEIPGDGEGKGKGKRRFRVYASSWTPEFCQWAFGYERGVDRFNPSPSSASASASGSGGGDREKQDGKEANAHTDTHADTHAQTQTQTQTQTQSNEHQPASHEHSQHNTNTTNQNQNQPNETSAETRERTRPHGSTGSRGEGARGAIAANSARGFVAPHPIPDDEDIDIVITHGPPYGILDQVVPNHVSVGCEHLYRAVKRARPRLHVFGHIHEGYGAMRREWSTGSDSMIQCDAQQMRAEHCARVDVSRGSAMPLNPGQETLFVNACVVNVQYHPINAPWLVDLELPVIEEGPK</sequence>
<proteinExistence type="predicted"/>
<gene>
    <name evidence="2" type="ORF">BO97DRAFT_407360</name>
</gene>
<protein>
    <submittedName>
        <fullName evidence="2">Uncharacterized protein</fullName>
    </submittedName>
</protein>
<dbReference type="EMBL" id="KZ824300">
    <property type="protein sequence ID" value="RAL09814.1"/>
    <property type="molecule type" value="Genomic_DNA"/>
</dbReference>
<feature type="compositionally biased region" description="Low complexity" evidence="1">
    <location>
        <begin position="7"/>
        <end position="26"/>
    </location>
</feature>
<feature type="region of interest" description="Disordered" evidence="1">
    <location>
        <begin position="103"/>
        <end position="129"/>
    </location>
</feature>
<evidence type="ECO:0000313" key="3">
    <source>
        <dbReference type="Proteomes" id="UP000248961"/>
    </source>
</evidence>
<feature type="region of interest" description="Disordered" evidence="1">
    <location>
        <begin position="204"/>
        <end position="303"/>
    </location>
</feature>
<dbReference type="AlphaFoldDB" id="A0A395HUC4"/>
<dbReference type="RefSeq" id="XP_025548968.1">
    <property type="nucleotide sequence ID" value="XM_025695621.1"/>
</dbReference>
<dbReference type="Gene3D" id="3.60.21.10">
    <property type="match status" value="2"/>
</dbReference>
<dbReference type="GO" id="GO:0016787">
    <property type="term" value="F:hydrolase activity"/>
    <property type="evidence" value="ECO:0007669"/>
    <property type="project" value="InterPro"/>
</dbReference>
<feature type="region of interest" description="Disordered" evidence="1">
    <location>
        <begin position="1"/>
        <end position="37"/>
    </location>
</feature>
<feature type="compositionally biased region" description="Basic and acidic residues" evidence="1">
    <location>
        <begin position="219"/>
        <end position="239"/>
    </location>
</feature>
<dbReference type="PANTHER" id="PTHR12905">
    <property type="entry name" value="METALLOPHOSPHOESTERASE"/>
    <property type="match status" value="1"/>
</dbReference>
<dbReference type="VEuPathDB" id="FungiDB:BO97DRAFT_407360"/>
<dbReference type="InterPro" id="IPR029052">
    <property type="entry name" value="Metallo-depent_PP-like"/>
</dbReference>
<dbReference type="SUPFAM" id="SSF56300">
    <property type="entry name" value="Metallo-dependent phosphatases"/>
    <property type="match status" value="1"/>
</dbReference>
<dbReference type="PANTHER" id="PTHR12905:SF0">
    <property type="entry name" value="CALCINEURIN-LIKE PHOSPHOESTERASE DOMAIN-CONTAINING PROTEIN"/>
    <property type="match status" value="1"/>
</dbReference>